<dbReference type="RefSeq" id="WP_153404693.1">
    <property type="nucleotide sequence ID" value="NZ_ML762434.1"/>
</dbReference>
<name>A0A7C8GRZ7_9BACI</name>
<keyword evidence="3" id="KW-1185">Reference proteome</keyword>
<dbReference type="InterPro" id="IPR036444">
    <property type="entry name" value="PLipase_A2_dom_sf"/>
</dbReference>
<dbReference type="Proteomes" id="UP000480246">
    <property type="component" value="Unassembled WGS sequence"/>
</dbReference>
<dbReference type="Pfam" id="PF08398">
    <property type="entry name" value="Phospholip_A2_4"/>
    <property type="match status" value="1"/>
</dbReference>
<dbReference type="OrthoDB" id="5125543at2"/>
<dbReference type="SUPFAM" id="SSF48619">
    <property type="entry name" value="Phospholipase A2, PLA2"/>
    <property type="match status" value="1"/>
</dbReference>
<reference evidence="2 3" key="1">
    <citation type="submission" date="2019-10" db="EMBL/GenBank/DDBJ databases">
        <title>Gracilibacillus sp. nov. isolated from rice seeds.</title>
        <authorList>
            <person name="He S."/>
        </authorList>
    </citation>
    <scope>NUCLEOTIDE SEQUENCE [LARGE SCALE GENOMIC DNA]</scope>
    <source>
        <strain evidence="2 3">TD8</strain>
    </source>
</reference>
<comment type="caution">
    <text evidence="2">The sequence shown here is derived from an EMBL/GenBank/DDBJ whole genome shotgun (WGS) entry which is preliminary data.</text>
</comment>
<dbReference type="GO" id="GO:0005198">
    <property type="term" value="F:structural molecule activity"/>
    <property type="evidence" value="ECO:0007669"/>
    <property type="project" value="InterPro"/>
</dbReference>
<organism evidence="2 3">
    <name type="scientific">Gracilibacillus oryzae</name>
    <dbReference type="NCBI Taxonomy" id="1672701"/>
    <lineage>
        <taxon>Bacteria</taxon>
        <taxon>Bacillati</taxon>
        <taxon>Bacillota</taxon>
        <taxon>Bacilli</taxon>
        <taxon>Bacillales</taxon>
        <taxon>Bacillaceae</taxon>
        <taxon>Gracilibacillus</taxon>
    </lineage>
</organism>
<sequence>MSHRKKRLKICIPRGYNWCGPGCSGQGAPVNGVDALCKQHDYCYQHSKNKCECDQAFLTKLQPKIDMTTREGRHAHLIYQYMKLQTFFTCHPTRKMK</sequence>
<dbReference type="EMBL" id="WEID01000069">
    <property type="protein sequence ID" value="KAB8130723.1"/>
    <property type="molecule type" value="Genomic_DNA"/>
</dbReference>
<feature type="domain" description="Phospholipase A2-like" evidence="1">
    <location>
        <begin position="14"/>
        <end position="51"/>
    </location>
</feature>
<dbReference type="GO" id="GO:0004623">
    <property type="term" value="F:phospholipase A2 activity"/>
    <property type="evidence" value="ECO:0007669"/>
    <property type="project" value="InterPro"/>
</dbReference>
<dbReference type="Gene3D" id="1.20.90.10">
    <property type="entry name" value="Phospholipase A2 domain"/>
    <property type="match status" value="1"/>
</dbReference>
<protein>
    <submittedName>
        <fullName evidence="2">Phospholipase</fullName>
    </submittedName>
</protein>
<accession>A0A7C8GRZ7</accession>
<evidence type="ECO:0000259" key="1">
    <source>
        <dbReference type="Pfam" id="PF08398"/>
    </source>
</evidence>
<dbReference type="GO" id="GO:0050482">
    <property type="term" value="P:arachidonate secretion"/>
    <property type="evidence" value="ECO:0007669"/>
    <property type="project" value="InterPro"/>
</dbReference>
<gene>
    <name evidence="2" type="ORF">F9U64_13910</name>
</gene>
<proteinExistence type="predicted"/>
<evidence type="ECO:0000313" key="3">
    <source>
        <dbReference type="Proteomes" id="UP000480246"/>
    </source>
</evidence>
<dbReference type="GO" id="GO:0006644">
    <property type="term" value="P:phospholipid metabolic process"/>
    <property type="evidence" value="ECO:0007669"/>
    <property type="project" value="InterPro"/>
</dbReference>
<dbReference type="InterPro" id="IPR013607">
    <property type="entry name" value="Phospholipase_A2-like"/>
</dbReference>
<dbReference type="AlphaFoldDB" id="A0A7C8GRZ7"/>
<evidence type="ECO:0000313" key="2">
    <source>
        <dbReference type="EMBL" id="KAB8130723.1"/>
    </source>
</evidence>